<dbReference type="HOGENOM" id="CLU_026673_29_2_4"/>
<evidence type="ECO:0000256" key="1">
    <source>
        <dbReference type="ARBA" id="ARBA00023002"/>
    </source>
</evidence>
<proteinExistence type="predicted"/>
<feature type="domain" description="Enoyl reductase (ER)" evidence="2">
    <location>
        <begin position="22"/>
        <end position="337"/>
    </location>
</feature>
<dbReference type="Gene3D" id="3.90.180.10">
    <property type="entry name" value="Medium-chain alcohol dehydrogenases, catalytic domain"/>
    <property type="match status" value="1"/>
</dbReference>
<gene>
    <name evidence="3" type="ordered locus">Mpe_A1442</name>
</gene>
<evidence type="ECO:0000313" key="3">
    <source>
        <dbReference type="EMBL" id="ABM94404.1"/>
    </source>
</evidence>
<protein>
    <submittedName>
        <fullName evidence="3">Putative oxidoreductase/dehydrogenase</fullName>
    </submittedName>
</protein>
<reference evidence="3 4" key="1">
    <citation type="journal article" date="2007" name="J. Bacteriol.">
        <title>Whole-genome analysis of the methyl tert-butyl ether-degrading beta-proteobacterium Methylibium petroleiphilum PM1.</title>
        <authorList>
            <person name="Kane S.R."/>
            <person name="Chakicherla A.Y."/>
            <person name="Chain P.S.G."/>
            <person name="Schmidt R."/>
            <person name="Shin M.W."/>
            <person name="Legler T.C."/>
            <person name="Scow K.M."/>
            <person name="Larimer F.W."/>
            <person name="Lucas S.M."/>
            <person name="Richardson P.M."/>
            <person name="Hristova K.R."/>
        </authorList>
    </citation>
    <scope>NUCLEOTIDE SEQUENCE [LARGE SCALE GENOMIC DNA]</scope>
    <source>
        <strain evidence="4">ATCC BAA-1232 / LMG 22953 / PM1</strain>
    </source>
</reference>
<keyword evidence="1" id="KW-0560">Oxidoreductase</keyword>
<dbReference type="KEGG" id="mpt:Mpe_A1442"/>
<dbReference type="InterPro" id="IPR045010">
    <property type="entry name" value="MDR_fam"/>
</dbReference>
<dbReference type="Pfam" id="PF16884">
    <property type="entry name" value="ADH_N_2"/>
    <property type="match status" value="1"/>
</dbReference>
<evidence type="ECO:0000313" key="4">
    <source>
        <dbReference type="Proteomes" id="UP000000366"/>
    </source>
</evidence>
<dbReference type="Pfam" id="PF00107">
    <property type="entry name" value="ADH_zinc_N"/>
    <property type="match status" value="1"/>
</dbReference>
<dbReference type="InterPro" id="IPR020843">
    <property type="entry name" value="ER"/>
</dbReference>
<dbReference type="eggNOG" id="COG2130">
    <property type="taxonomic scope" value="Bacteria"/>
</dbReference>
<dbReference type="InterPro" id="IPR036291">
    <property type="entry name" value="NAD(P)-bd_dom_sf"/>
</dbReference>
<dbReference type="FunFam" id="3.40.50.720:FF:000121">
    <property type="entry name" value="Prostaglandin reductase 2"/>
    <property type="match status" value="1"/>
</dbReference>
<dbReference type="SUPFAM" id="SSF50129">
    <property type="entry name" value="GroES-like"/>
    <property type="match status" value="1"/>
</dbReference>
<dbReference type="PANTHER" id="PTHR43205:SF7">
    <property type="entry name" value="PROSTAGLANDIN REDUCTASE 1"/>
    <property type="match status" value="1"/>
</dbReference>
<dbReference type="CDD" id="cd05288">
    <property type="entry name" value="PGDH"/>
    <property type="match status" value="1"/>
</dbReference>
<accession>A2SFR5</accession>
<sequence>MPQTSSTNRRFVLAERPAGMPTASTFRLETVDIPKPAEGQMLLRTLWLSLDPYMRIRLNEGYSYRPGVDLGGAMVGGTISRVEESRHPGYKAGDLVIAASGWQDYALSDGSDIDIKLDPSMAHPSWGLGVLGMPGFTAWHGLVNIGEPKAGETFVIAAATGAVGQIAGQLAKARGLRAVGIAGGADKCRYAVQELGFDACVDHRSADLPGDLKKACPDGIDIYFENVGGAVFDAVLPLFNLHSRMAICGLIAHYNGGGESGDRMPLLLTSLLKRLKTQGFIIYDHYAEHYEAFFREMSGLLAQGRIKVREDVIDTLEGAPQGLVSLLEGRNFGKVVVKVA</sequence>
<keyword evidence="4" id="KW-1185">Reference proteome</keyword>
<dbReference type="EMBL" id="CP000555">
    <property type="protein sequence ID" value="ABM94404.1"/>
    <property type="molecule type" value="Genomic_DNA"/>
</dbReference>
<dbReference type="GO" id="GO:0016628">
    <property type="term" value="F:oxidoreductase activity, acting on the CH-CH group of donors, NAD or NADP as acceptor"/>
    <property type="evidence" value="ECO:0007669"/>
    <property type="project" value="InterPro"/>
</dbReference>
<dbReference type="InterPro" id="IPR011032">
    <property type="entry name" value="GroES-like_sf"/>
</dbReference>
<dbReference type="STRING" id="420662.Mpe_A1442"/>
<dbReference type="Proteomes" id="UP000000366">
    <property type="component" value="Chromosome"/>
</dbReference>
<dbReference type="Gene3D" id="3.40.50.720">
    <property type="entry name" value="NAD(P)-binding Rossmann-like Domain"/>
    <property type="match status" value="1"/>
</dbReference>
<dbReference type="InterPro" id="IPR013149">
    <property type="entry name" value="ADH-like_C"/>
</dbReference>
<dbReference type="SUPFAM" id="SSF51735">
    <property type="entry name" value="NAD(P)-binding Rossmann-fold domains"/>
    <property type="match status" value="1"/>
</dbReference>
<evidence type="ECO:0000259" key="2">
    <source>
        <dbReference type="SMART" id="SM00829"/>
    </source>
</evidence>
<dbReference type="InterPro" id="IPR041694">
    <property type="entry name" value="ADH_N_2"/>
</dbReference>
<dbReference type="PANTHER" id="PTHR43205">
    <property type="entry name" value="PROSTAGLANDIN REDUCTASE"/>
    <property type="match status" value="1"/>
</dbReference>
<dbReference type="RefSeq" id="WP_011829041.1">
    <property type="nucleotide sequence ID" value="NC_008825.1"/>
</dbReference>
<organism evidence="3 4">
    <name type="scientific">Methylibium petroleiphilum (strain ATCC BAA-1232 / LMG 22953 / PM1)</name>
    <dbReference type="NCBI Taxonomy" id="420662"/>
    <lineage>
        <taxon>Bacteria</taxon>
        <taxon>Pseudomonadati</taxon>
        <taxon>Pseudomonadota</taxon>
        <taxon>Betaproteobacteria</taxon>
        <taxon>Burkholderiales</taxon>
        <taxon>Sphaerotilaceae</taxon>
        <taxon>Methylibium</taxon>
    </lineage>
</organism>
<dbReference type="AlphaFoldDB" id="A2SFR5"/>
<name>A2SFR5_METPP</name>
<dbReference type="SMART" id="SM00829">
    <property type="entry name" value="PKS_ER"/>
    <property type="match status" value="1"/>
</dbReference>